<feature type="region of interest" description="Disordered" evidence="1">
    <location>
        <begin position="1"/>
        <end position="48"/>
    </location>
</feature>
<dbReference type="InterPro" id="IPR041649">
    <property type="entry name" value="NepR"/>
</dbReference>
<dbReference type="EMBL" id="CP013344">
    <property type="protein sequence ID" value="AMU87822.1"/>
    <property type="molecule type" value="Genomic_DNA"/>
</dbReference>
<evidence type="ECO:0000313" key="3">
    <source>
        <dbReference type="EMBL" id="ALH81845.1"/>
    </source>
</evidence>
<dbReference type="PATRIC" id="fig|33050.5.peg.3363"/>
<dbReference type="Proteomes" id="UP000076088">
    <property type="component" value="Chromosome"/>
</dbReference>
<gene>
    <name evidence="3" type="ORF">AN936_16220</name>
    <name evidence="4" type="ORF">ATM17_02005</name>
</gene>
<accession>A0A0N9U936</accession>
<dbReference type="KEGG" id="smaz:LH19_02025"/>
<keyword evidence="6" id="KW-1185">Reference proteome</keyword>
<reference evidence="4 6" key="4">
    <citation type="journal article" date="2016" name="Genome Announc.">
        <title>Complete Genome Sequence of Sphingopyxis macrogoltabida Strain 203N (NBRC 111659), a Polyethylene Glycol Degrader.</title>
        <authorList>
            <person name="Ohtsubo Y."/>
            <person name="Nonoyama S."/>
            <person name="Nagata Y."/>
            <person name="Numata M."/>
            <person name="Tsuchikane K."/>
            <person name="Hosoyama A."/>
            <person name="Yamazoe A."/>
            <person name="Tsuda M."/>
            <person name="Fujita N."/>
            <person name="Kawai F."/>
        </authorList>
    </citation>
    <scope>NUCLEOTIDE SEQUENCE [LARGE SCALE GENOMIC DNA]</scope>
    <source>
        <strain evidence="4 6">203N</strain>
    </source>
</reference>
<feature type="compositionally biased region" description="Polar residues" evidence="1">
    <location>
        <begin position="25"/>
        <end position="35"/>
    </location>
</feature>
<sequence>MATHGNNRINGKGPPRPGPDAPQRAQGSFPGTGSDQWHRTLTGRQAPEPVSAKLRMIYGNIVAEQLPDNMLDLLSQLDQKSPKQ</sequence>
<proteinExistence type="predicted"/>
<name>A0A0N9U936_SPHMC</name>
<reference evidence="3 5" key="1">
    <citation type="journal article" date="2015" name="Genome Announc.">
        <title>Complete Genome Sequence of Polypropylene Glycol- and Polyethylene Glycol-Degrading Sphingopyxis macrogoltabida Strain EY-1.</title>
        <authorList>
            <person name="Ohtsubo Y."/>
            <person name="Nagata Y."/>
            <person name="Numata M."/>
            <person name="Tsuchikane K."/>
            <person name="Hosoyama A."/>
            <person name="Yamazoe A."/>
            <person name="Tsuda M."/>
            <person name="Fujita N."/>
            <person name="Kawai F."/>
        </authorList>
    </citation>
    <scope>NUCLEOTIDE SEQUENCE [LARGE SCALE GENOMIC DNA]</scope>
    <source>
        <strain evidence="3 5">EY-1</strain>
    </source>
</reference>
<reference evidence="4" key="3">
    <citation type="submission" date="2015-11" db="EMBL/GenBank/DDBJ databases">
        <authorList>
            <person name="Yoshiyuki O."/>
        </authorList>
    </citation>
    <scope>NUCLEOTIDE SEQUENCE</scope>
    <source>
        <strain evidence="4">203N</strain>
    </source>
</reference>
<dbReference type="STRING" id="33050.AN936_16220"/>
<protein>
    <recommendedName>
        <fullName evidence="2">Anti-sigma factor NepR domain-containing protein</fullName>
    </recommendedName>
</protein>
<evidence type="ECO:0000259" key="2">
    <source>
        <dbReference type="Pfam" id="PF18557"/>
    </source>
</evidence>
<dbReference type="EMBL" id="CP012700">
    <property type="protein sequence ID" value="ALH81845.1"/>
    <property type="molecule type" value="Genomic_DNA"/>
</dbReference>
<dbReference type="KEGG" id="smag:AN936_16220"/>
<dbReference type="Pfam" id="PF18557">
    <property type="entry name" value="NepR"/>
    <property type="match status" value="1"/>
</dbReference>
<evidence type="ECO:0000313" key="5">
    <source>
        <dbReference type="Proteomes" id="UP000058074"/>
    </source>
</evidence>
<evidence type="ECO:0000313" key="4">
    <source>
        <dbReference type="EMBL" id="AMU87822.1"/>
    </source>
</evidence>
<organism evidence="3 5">
    <name type="scientific">Sphingopyxis macrogoltabida</name>
    <name type="common">Sphingomonas macrogoltabidus</name>
    <dbReference type="NCBI Taxonomy" id="33050"/>
    <lineage>
        <taxon>Bacteria</taxon>
        <taxon>Pseudomonadati</taxon>
        <taxon>Pseudomonadota</taxon>
        <taxon>Alphaproteobacteria</taxon>
        <taxon>Sphingomonadales</taxon>
        <taxon>Sphingomonadaceae</taxon>
        <taxon>Sphingopyxis</taxon>
    </lineage>
</organism>
<evidence type="ECO:0000313" key="6">
    <source>
        <dbReference type="Proteomes" id="UP000076088"/>
    </source>
</evidence>
<dbReference type="Proteomes" id="UP000058074">
    <property type="component" value="Chromosome"/>
</dbReference>
<evidence type="ECO:0000256" key="1">
    <source>
        <dbReference type="SAM" id="MobiDB-lite"/>
    </source>
</evidence>
<dbReference type="OrthoDB" id="7451761at2"/>
<dbReference type="AlphaFoldDB" id="A0A0N9U936"/>
<reference evidence="6" key="2">
    <citation type="submission" date="2015-11" db="EMBL/GenBank/DDBJ databases">
        <title>Complete genome sequence of a polyethylene-glycol degrader Sphingopyxis macrogoltabida 203N (NBRC 111659).</title>
        <authorList>
            <person name="Yoshiyuki O."/>
            <person name="Shouta N."/>
            <person name="Nagata Y."/>
            <person name="Numata M."/>
            <person name="Tsuchikane K."/>
            <person name="Hosoyama A."/>
            <person name="Yamazoe A."/>
            <person name="Tsuda M."/>
            <person name="Fujita N."/>
            <person name="Kawai F."/>
        </authorList>
    </citation>
    <scope>NUCLEOTIDE SEQUENCE [LARGE SCALE GENOMIC DNA]</scope>
    <source>
        <strain evidence="6">203N</strain>
    </source>
</reference>
<dbReference type="RefSeq" id="WP_054724460.1">
    <property type="nucleotide sequence ID" value="NZ_CP009429.1"/>
</dbReference>
<feature type="domain" description="Anti-sigma factor NepR" evidence="2">
    <location>
        <begin position="52"/>
        <end position="81"/>
    </location>
</feature>